<proteinExistence type="predicted"/>
<sequence length="84" mass="9413">MPDTDWDFDIRGDDKILVVMSVPIGATMMGIPDEIVQLYEMTSDIPTLVWITGGTAKVGKLFPNWSVKFGEFKKDEVKAFLNSD</sequence>
<gene>
    <name evidence="1" type="ORF">E6Q11_00900</name>
</gene>
<name>A0A5C7JBX3_9BACT</name>
<evidence type="ECO:0000313" key="1">
    <source>
        <dbReference type="EMBL" id="TXG78512.1"/>
    </source>
</evidence>
<comment type="caution">
    <text evidence="1">The sequence shown here is derived from an EMBL/GenBank/DDBJ whole genome shotgun (WGS) entry which is preliminary data.</text>
</comment>
<accession>A0A5C7JBX3</accession>
<dbReference type="Proteomes" id="UP000321026">
    <property type="component" value="Unassembled WGS sequence"/>
</dbReference>
<protein>
    <submittedName>
        <fullName evidence="1">Uncharacterized protein</fullName>
    </submittedName>
</protein>
<dbReference type="AlphaFoldDB" id="A0A5C7JBX3"/>
<organism evidence="1 2">
    <name type="scientific">Candidatus Dojkabacteria bacterium</name>
    <dbReference type="NCBI Taxonomy" id="2099670"/>
    <lineage>
        <taxon>Bacteria</taxon>
        <taxon>Candidatus Dojkabacteria</taxon>
    </lineage>
</organism>
<evidence type="ECO:0000313" key="2">
    <source>
        <dbReference type="Proteomes" id="UP000321026"/>
    </source>
</evidence>
<dbReference type="EMBL" id="SSDS01000013">
    <property type="protein sequence ID" value="TXG78512.1"/>
    <property type="molecule type" value="Genomic_DNA"/>
</dbReference>
<reference evidence="1 2" key="1">
    <citation type="submission" date="2018-09" db="EMBL/GenBank/DDBJ databases">
        <title>Metagenome Assembled Genomes from an Advanced Water Purification Facility.</title>
        <authorList>
            <person name="Stamps B.W."/>
            <person name="Spear J.R."/>
        </authorList>
    </citation>
    <scope>NUCLEOTIDE SEQUENCE [LARGE SCALE GENOMIC DNA]</scope>
    <source>
        <strain evidence="1">Bin_63_2</strain>
    </source>
</reference>